<dbReference type="AlphaFoldDB" id="A0AB33L361"/>
<dbReference type="InterPro" id="IPR022385">
    <property type="entry name" value="Rhs_assc_core"/>
</dbReference>
<gene>
    <name evidence="1" type="ORF">Pbs1_17250</name>
</gene>
<dbReference type="PANTHER" id="PTHR32305:SF15">
    <property type="entry name" value="PROTEIN RHSA-RELATED"/>
    <property type="match status" value="1"/>
</dbReference>
<evidence type="ECO:0000313" key="1">
    <source>
        <dbReference type="EMBL" id="BFP68382.1"/>
    </source>
</evidence>
<name>A0AB33L361_9FLAO</name>
<dbReference type="CDD" id="cd00719">
    <property type="entry name" value="GIY-YIG_SF"/>
    <property type="match status" value="1"/>
</dbReference>
<accession>A0AB33L361</accession>
<dbReference type="PRINTS" id="PR00394">
    <property type="entry name" value="RHSPROTEIN"/>
</dbReference>
<dbReference type="NCBIfam" id="TIGR03696">
    <property type="entry name" value="Rhs_assc_core"/>
    <property type="match status" value="1"/>
</dbReference>
<protein>
    <recommendedName>
        <fullName evidence="2">GIY-YIG domain-containing protein</fullName>
    </recommendedName>
</protein>
<sequence>MDIYGKARSFTGEKTFIPFRYQGQYEDEETGLYYNRFRYYSPDTGTYISQDPIGLAGNNPNIYAYVHDSNTWVDPYGLDPLGTGGFSVYALYDKGSVTPYYIGITKQNVQVRMDQHMDTGRYGNNTIHKVLHEDLTIEQARGHEQFLIEKHSTKTGIIGEDISTTNRGNKINSFDKTRTDKRGKAFKAEYDKLKKGCK</sequence>
<dbReference type="EMBL" id="AP035888">
    <property type="protein sequence ID" value="BFP68382.1"/>
    <property type="molecule type" value="Genomic_DNA"/>
</dbReference>
<evidence type="ECO:0008006" key="2">
    <source>
        <dbReference type="Google" id="ProtNLM"/>
    </source>
</evidence>
<dbReference type="InterPro" id="IPR050708">
    <property type="entry name" value="T6SS_VgrG/RHS"/>
</dbReference>
<reference evidence="1" key="1">
    <citation type="submission" date="2024-08" db="EMBL/GenBank/DDBJ databases">
        <title>Whole genome sequence of Tenacibaculum sp. strain pbs-1 associated with black-spot shell disease in Akoya pearl oysters.</title>
        <authorList>
            <person name="Sakatoku A."/>
            <person name="Suzuki T."/>
            <person name="Hatano K."/>
            <person name="Seki M."/>
            <person name="Tanaka D."/>
            <person name="Nakamura S."/>
            <person name="Suzuki N."/>
            <person name="Isshiki T."/>
        </authorList>
    </citation>
    <scope>NUCLEOTIDE SEQUENCE</scope>
    <source>
        <strain evidence="1">Pbs-1</strain>
    </source>
</reference>
<dbReference type="PANTHER" id="PTHR32305">
    <property type="match status" value="1"/>
</dbReference>
<proteinExistence type="predicted"/>
<organism evidence="1">
    <name type="scientific">Tenacibaculum sp. Pbs-1</name>
    <dbReference type="NCBI Taxonomy" id="3238748"/>
    <lineage>
        <taxon>Bacteria</taxon>
        <taxon>Pseudomonadati</taxon>
        <taxon>Bacteroidota</taxon>
        <taxon>Flavobacteriia</taxon>
        <taxon>Flavobacteriales</taxon>
        <taxon>Flavobacteriaceae</taxon>
        <taxon>Tenacibaculum</taxon>
    </lineage>
</organism>
<dbReference type="Gene3D" id="2.180.10.10">
    <property type="entry name" value="RHS repeat-associated core"/>
    <property type="match status" value="1"/>
</dbReference>